<dbReference type="AlphaFoldDB" id="A0A2G1DHN0"/>
<protein>
    <submittedName>
        <fullName evidence="2">Uncharacterized protein</fullName>
    </submittedName>
</protein>
<dbReference type="KEGG" id="amol:AMOL_2344"/>
<dbReference type="Proteomes" id="UP000221222">
    <property type="component" value="Unassembled WGS sequence"/>
</dbReference>
<reference evidence="1 4" key="2">
    <citation type="submission" date="2018-08" db="EMBL/GenBank/DDBJ databases">
        <title>Complete genome of the Arcobacter molluscorum type strain LMG 25693.</title>
        <authorList>
            <person name="Miller W.G."/>
            <person name="Yee E."/>
            <person name="Bono J.L."/>
        </authorList>
    </citation>
    <scope>NUCLEOTIDE SEQUENCE [LARGE SCALE GENOMIC DNA]</scope>
    <source>
        <strain evidence="1 4">CECT 7696</strain>
    </source>
</reference>
<evidence type="ECO:0000313" key="1">
    <source>
        <dbReference type="EMBL" id="AXX93286.1"/>
    </source>
</evidence>
<keyword evidence="3" id="KW-1185">Reference proteome</keyword>
<evidence type="ECO:0000313" key="3">
    <source>
        <dbReference type="Proteomes" id="UP000221222"/>
    </source>
</evidence>
<evidence type="ECO:0000313" key="4">
    <source>
        <dbReference type="Proteomes" id="UP000262712"/>
    </source>
</evidence>
<dbReference type="EMBL" id="NXFY01000010">
    <property type="protein sequence ID" value="PHO17944.1"/>
    <property type="molecule type" value="Genomic_DNA"/>
</dbReference>
<dbReference type="EMBL" id="CP032098">
    <property type="protein sequence ID" value="AXX93286.1"/>
    <property type="molecule type" value="Genomic_DNA"/>
</dbReference>
<organism evidence="2 3">
    <name type="scientific">Malaciobacter molluscorum LMG 25693</name>
    <dbReference type="NCBI Taxonomy" id="870501"/>
    <lineage>
        <taxon>Bacteria</taxon>
        <taxon>Pseudomonadati</taxon>
        <taxon>Campylobacterota</taxon>
        <taxon>Epsilonproteobacteria</taxon>
        <taxon>Campylobacterales</taxon>
        <taxon>Arcobacteraceae</taxon>
        <taxon>Malaciobacter</taxon>
    </lineage>
</organism>
<proteinExistence type="predicted"/>
<reference evidence="2 3" key="1">
    <citation type="submission" date="2017-09" db="EMBL/GenBank/DDBJ databases">
        <title>Arcobacter canalis sp. nov., a new species isolated from a water canal contaminated with urban sewage.</title>
        <authorList>
            <person name="Perez-Cataluna A."/>
            <person name="Salas-Masso N."/>
            <person name="Figueras M.J."/>
        </authorList>
    </citation>
    <scope>NUCLEOTIDE SEQUENCE [LARGE SCALE GENOMIC DNA]</scope>
    <source>
        <strain evidence="2 3">F98-3</strain>
    </source>
</reference>
<gene>
    <name evidence="1" type="ORF">AMOL_2344</name>
    <name evidence="2" type="ORF">CPU12_07545</name>
</gene>
<sequence length="89" mass="10344">MKIIFEATIKENGIGGWYIQLKDSVDERIENCNNLEEFSLTIEKMGEEYGGNIDGVEWKVDENVSPEHLMEVKNKMAKYHKELFDDSND</sequence>
<accession>A0A2G1DHN0</accession>
<dbReference type="Proteomes" id="UP000262712">
    <property type="component" value="Chromosome"/>
</dbReference>
<evidence type="ECO:0000313" key="2">
    <source>
        <dbReference type="EMBL" id="PHO17944.1"/>
    </source>
</evidence>
<name>A0A2G1DHN0_9BACT</name>
<dbReference type="RefSeq" id="WP_099342493.1">
    <property type="nucleotide sequence ID" value="NZ_CP032098.1"/>
</dbReference>